<dbReference type="KEGG" id="hir:HETIRDRAFT_324337"/>
<dbReference type="GeneID" id="20671044"/>
<gene>
    <name evidence="4" type="ORF">HETIRDRAFT_324337</name>
</gene>
<dbReference type="HOGENOM" id="CLU_438081_0_0_1"/>
<reference evidence="4 5" key="1">
    <citation type="journal article" date="2012" name="New Phytol.">
        <title>Insight into trade-off between wood decay and parasitism from the genome of a fungal forest pathogen.</title>
        <authorList>
            <person name="Olson A."/>
            <person name="Aerts A."/>
            <person name="Asiegbu F."/>
            <person name="Belbahri L."/>
            <person name="Bouzid O."/>
            <person name="Broberg A."/>
            <person name="Canback B."/>
            <person name="Coutinho P.M."/>
            <person name="Cullen D."/>
            <person name="Dalman K."/>
            <person name="Deflorio G."/>
            <person name="van Diepen L.T."/>
            <person name="Dunand C."/>
            <person name="Duplessis S."/>
            <person name="Durling M."/>
            <person name="Gonthier P."/>
            <person name="Grimwood J."/>
            <person name="Fossdal C.G."/>
            <person name="Hansson D."/>
            <person name="Henrissat B."/>
            <person name="Hietala A."/>
            <person name="Himmelstrand K."/>
            <person name="Hoffmeister D."/>
            <person name="Hogberg N."/>
            <person name="James T.Y."/>
            <person name="Karlsson M."/>
            <person name="Kohler A."/>
            <person name="Kues U."/>
            <person name="Lee Y.H."/>
            <person name="Lin Y.C."/>
            <person name="Lind M."/>
            <person name="Lindquist E."/>
            <person name="Lombard V."/>
            <person name="Lucas S."/>
            <person name="Lunden K."/>
            <person name="Morin E."/>
            <person name="Murat C."/>
            <person name="Park J."/>
            <person name="Raffaello T."/>
            <person name="Rouze P."/>
            <person name="Salamov A."/>
            <person name="Schmutz J."/>
            <person name="Solheim H."/>
            <person name="Stahlberg J."/>
            <person name="Velez H."/>
            <person name="de Vries R.P."/>
            <person name="Wiebenga A."/>
            <person name="Woodward S."/>
            <person name="Yakovlev I."/>
            <person name="Garbelotto M."/>
            <person name="Martin F."/>
            <person name="Grigoriev I.V."/>
            <person name="Stenlid J."/>
        </authorList>
    </citation>
    <scope>NUCLEOTIDE SEQUENCE [LARGE SCALE GENOMIC DNA]</scope>
    <source>
        <strain evidence="4 5">TC 32-1</strain>
    </source>
</reference>
<keyword evidence="1" id="KW-0862">Zinc</keyword>
<evidence type="ECO:0000259" key="3">
    <source>
        <dbReference type="PROSITE" id="PS50158"/>
    </source>
</evidence>
<organism evidence="4 5">
    <name type="scientific">Heterobasidion irregulare (strain TC 32-1)</name>
    <dbReference type="NCBI Taxonomy" id="747525"/>
    <lineage>
        <taxon>Eukaryota</taxon>
        <taxon>Fungi</taxon>
        <taxon>Dikarya</taxon>
        <taxon>Basidiomycota</taxon>
        <taxon>Agaricomycotina</taxon>
        <taxon>Agaricomycetes</taxon>
        <taxon>Russulales</taxon>
        <taxon>Bondarzewiaceae</taxon>
        <taxon>Heterobasidion</taxon>
        <taxon>Heterobasidion annosum species complex</taxon>
    </lineage>
</organism>
<evidence type="ECO:0000313" key="4">
    <source>
        <dbReference type="EMBL" id="ETW78669.1"/>
    </source>
</evidence>
<dbReference type="RefSeq" id="XP_009548987.1">
    <property type="nucleotide sequence ID" value="XM_009550692.1"/>
</dbReference>
<keyword evidence="5" id="KW-1185">Reference proteome</keyword>
<protein>
    <recommendedName>
        <fullName evidence="3">CCHC-type domain-containing protein</fullName>
    </recommendedName>
</protein>
<evidence type="ECO:0000313" key="5">
    <source>
        <dbReference type="Proteomes" id="UP000030671"/>
    </source>
</evidence>
<keyword evidence="1" id="KW-0479">Metal-binding</keyword>
<dbReference type="GO" id="GO:0008270">
    <property type="term" value="F:zinc ion binding"/>
    <property type="evidence" value="ECO:0007669"/>
    <property type="project" value="UniProtKB-KW"/>
</dbReference>
<feature type="region of interest" description="Disordered" evidence="2">
    <location>
        <begin position="401"/>
        <end position="488"/>
    </location>
</feature>
<dbReference type="GO" id="GO:0003676">
    <property type="term" value="F:nucleic acid binding"/>
    <property type="evidence" value="ECO:0007669"/>
    <property type="project" value="InterPro"/>
</dbReference>
<dbReference type="InterPro" id="IPR001878">
    <property type="entry name" value="Znf_CCHC"/>
</dbReference>
<name>W4JYX6_HETIT</name>
<dbReference type="Proteomes" id="UP000030671">
    <property type="component" value="Unassembled WGS sequence"/>
</dbReference>
<dbReference type="eggNOG" id="ENOG502SUXC">
    <property type="taxonomic scope" value="Eukaryota"/>
</dbReference>
<feature type="compositionally biased region" description="Basic and acidic residues" evidence="2">
    <location>
        <begin position="436"/>
        <end position="445"/>
    </location>
</feature>
<evidence type="ECO:0000256" key="1">
    <source>
        <dbReference type="PROSITE-ProRule" id="PRU00047"/>
    </source>
</evidence>
<proteinExistence type="predicted"/>
<evidence type="ECO:0000256" key="2">
    <source>
        <dbReference type="SAM" id="MobiDB-lite"/>
    </source>
</evidence>
<dbReference type="PROSITE" id="PS50158">
    <property type="entry name" value="ZF_CCHC"/>
    <property type="match status" value="1"/>
</dbReference>
<feature type="compositionally biased region" description="Pro residues" evidence="2">
    <location>
        <begin position="447"/>
        <end position="457"/>
    </location>
</feature>
<sequence length="627" mass="70504">MSLIVRKFHFLESPRYIMADFHHTTSPHDRSRSTSPPFILRPVSTATDDSNDSYDSLASVNHIDGITVDDPHLEIGVPGLPSRIMNPHTPSAGQIFALFNTIPRILIPVYPSPIYNLTHYLNPNLVGALYHITFTDDEDPIMLEQSGLDDPTNFFFYLQQIVMTRAYQVHQGPLDRHQMTLLSNLAITNYRNKGLINLPSLRSDMISYRPTGYSSLAMSLLLRHSPTEWVDTLARIPFRRNTIRWFRITGFGRERLVIEEYMPGGTLPERLFPTNSRGEQHVAAYWSEGSNPSDNVRPWYMARSDVMAEDGYHLLRPEELLYESQRIIDAPGTSGNIARPPVKSLILSLPVLRESPLAPIPLLAPSPPLPPLQLDIPVPFQHVVSAERTTAVEERAMATLPHAHTDPFPGNQLAPIPNLDEDNPMLPASPPYDPEQTVRDREARRPLPMPPPAPPATPSSTTLVEEGPAPTEPVDASSSQPATVPVASEDWREGARASERVWPATPAFTPSPPAPPASPEVRYCWECGRSGHLLAACSITRIRMRTDVTAHQFLHDYDAHRGATNRLRLQMDKVAEEYGYHKQAWERIIDTTLWTGYPNRSIPTYDINNLHEPPPTTGPRHKRRRLV</sequence>
<accession>W4JYX6</accession>
<keyword evidence="1" id="KW-0863">Zinc-finger</keyword>
<dbReference type="InParanoid" id="W4JYX6"/>
<dbReference type="EMBL" id="KI925461">
    <property type="protein sequence ID" value="ETW78669.1"/>
    <property type="molecule type" value="Genomic_DNA"/>
</dbReference>
<feature type="region of interest" description="Disordered" evidence="2">
    <location>
        <begin position="605"/>
        <end position="627"/>
    </location>
</feature>
<feature type="domain" description="CCHC-type" evidence="3">
    <location>
        <begin position="524"/>
        <end position="537"/>
    </location>
</feature>
<dbReference type="AlphaFoldDB" id="W4JYX6"/>